<evidence type="ECO:0000313" key="2">
    <source>
        <dbReference type="Proteomes" id="UP000007882"/>
    </source>
</evidence>
<accession>I0H2R0</accession>
<dbReference type="RefSeq" id="WP_014442192.1">
    <property type="nucleotide sequence ID" value="NC_017093.1"/>
</dbReference>
<dbReference type="PATRIC" id="fig|512565.3.peg.2078"/>
<dbReference type="STRING" id="512565.AMIS_20770"/>
<dbReference type="Proteomes" id="UP000007882">
    <property type="component" value="Chromosome"/>
</dbReference>
<name>I0H2R0_ACTM4</name>
<reference evidence="1 2" key="1">
    <citation type="submission" date="2012-02" db="EMBL/GenBank/DDBJ databases">
        <title>Complete genome sequence of Actinoplanes missouriensis 431 (= NBRC 102363).</title>
        <authorList>
            <person name="Ohnishi Y."/>
            <person name="Ishikawa J."/>
            <person name="Sekine M."/>
            <person name="Hosoyama A."/>
            <person name="Harada T."/>
            <person name="Narita H."/>
            <person name="Hata T."/>
            <person name="Konno Y."/>
            <person name="Tutikane K."/>
            <person name="Fujita N."/>
            <person name="Horinouchi S."/>
            <person name="Hayakawa M."/>
        </authorList>
    </citation>
    <scope>NUCLEOTIDE SEQUENCE [LARGE SCALE GENOMIC DNA]</scope>
    <source>
        <strain evidence="2">ATCC 14538 / DSM 43046 / CBS 188.64 / JCM 3121 / NBRC 102363 / NCIMB 12654 / NRRL B-3342 / UNCC 431</strain>
    </source>
</reference>
<protein>
    <submittedName>
        <fullName evidence="1">Putative phage major tail protein</fullName>
    </submittedName>
</protein>
<dbReference type="Pfam" id="PF25681">
    <property type="entry name" value="Phage_TTP_17"/>
    <property type="match status" value="1"/>
</dbReference>
<dbReference type="AlphaFoldDB" id="I0H2R0"/>
<dbReference type="HOGENOM" id="CLU_102082_0_0_11"/>
<dbReference type="EMBL" id="AP012319">
    <property type="protein sequence ID" value="BAL87297.1"/>
    <property type="molecule type" value="Genomic_DNA"/>
</dbReference>
<dbReference type="eggNOG" id="ENOG5032DQ9">
    <property type="taxonomic scope" value="Bacteria"/>
</dbReference>
<evidence type="ECO:0000313" key="1">
    <source>
        <dbReference type="EMBL" id="BAL87297.1"/>
    </source>
</evidence>
<dbReference type="KEGG" id="ams:AMIS_20770"/>
<keyword evidence="2" id="KW-1185">Reference proteome</keyword>
<proteinExistence type="predicted"/>
<dbReference type="OrthoDB" id="3375257at2"/>
<sequence>MAVDVTKIRAYQNGLVAVSGFGVTNPVLPTDPTTAINSAVYKEVGALTDEGLTDATSQDSTDIFMWQGNALAASIPGEFVKTFAFAAMETNLTTLGIQYAGSTITQTAYGVSIAEKPPVKDVRTWILHGISDAGKAQRIVVPLGQVSERGDVVWSSTEVTVYGWTIKAFPDANGNVAYRYLLDSSLAA</sequence>
<dbReference type="InterPro" id="IPR058154">
    <property type="entry name" value="Bxb1_TTP-like"/>
</dbReference>
<gene>
    <name evidence="1" type="ordered locus">AMIS_20770</name>
</gene>
<organism evidence="1 2">
    <name type="scientific">Actinoplanes missouriensis (strain ATCC 14538 / DSM 43046 / CBS 188.64 / JCM 3121 / NBRC 102363 / NCIMB 12654 / NRRL B-3342 / UNCC 431)</name>
    <dbReference type="NCBI Taxonomy" id="512565"/>
    <lineage>
        <taxon>Bacteria</taxon>
        <taxon>Bacillati</taxon>
        <taxon>Actinomycetota</taxon>
        <taxon>Actinomycetes</taxon>
        <taxon>Micromonosporales</taxon>
        <taxon>Micromonosporaceae</taxon>
        <taxon>Actinoplanes</taxon>
    </lineage>
</organism>